<sequence length="49" mass="4890">MKLEGGLMGIHVQVLVDSGASHCSIDSNVAAALGLVVETNAVLGVKLGD</sequence>
<dbReference type="PROSITE" id="PS00141">
    <property type="entry name" value="ASP_PROTEASE"/>
    <property type="match status" value="1"/>
</dbReference>
<dbReference type="AlphaFoldDB" id="A0A392QQ32"/>
<dbReference type="InterPro" id="IPR001969">
    <property type="entry name" value="Aspartic_peptidase_AS"/>
</dbReference>
<keyword evidence="2" id="KW-1185">Reference proteome</keyword>
<name>A0A392QQ32_9FABA</name>
<dbReference type="GO" id="GO:0004190">
    <property type="term" value="F:aspartic-type endopeptidase activity"/>
    <property type="evidence" value="ECO:0007669"/>
    <property type="project" value="InterPro"/>
</dbReference>
<accession>A0A392QQ32</accession>
<dbReference type="Gene3D" id="2.40.70.10">
    <property type="entry name" value="Acid Proteases"/>
    <property type="match status" value="1"/>
</dbReference>
<dbReference type="Pfam" id="PF13650">
    <property type="entry name" value="Asp_protease_2"/>
    <property type="match status" value="1"/>
</dbReference>
<organism evidence="1 2">
    <name type="scientific">Trifolium medium</name>
    <dbReference type="NCBI Taxonomy" id="97028"/>
    <lineage>
        <taxon>Eukaryota</taxon>
        <taxon>Viridiplantae</taxon>
        <taxon>Streptophyta</taxon>
        <taxon>Embryophyta</taxon>
        <taxon>Tracheophyta</taxon>
        <taxon>Spermatophyta</taxon>
        <taxon>Magnoliopsida</taxon>
        <taxon>eudicotyledons</taxon>
        <taxon>Gunneridae</taxon>
        <taxon>Pentapetalae</taxon>
        <taxon>rosids</taxon>
        <taxon>fabids</taxon>
        <taxon>Fabales</taxon>
        <taxon>Fabaceae</taxon>
        <taxon>Papilionoideae</taxon>
        <taxon>50 kb inversion clade</taxon>
        <taxon>NPAAA clade</taxon>
        <taxon>Hologalegina</taxon>
        <taxon>IRL clade</taxon>
        <taxon>Trifolieae</taxon>
        <taxon>Trifolium</taxon>
    </lineage>
</organism>
<dbReference type="GO" id="GO:0006508">
    <property type="term" value="P:proteolysis"/>
    <property type="evidence" value="ECO:0007669"/>
    <property type="project" value="InterPro"/>
</dbReference>
<evidence type="ECO:0000313" key="1">
    <source>
        <dbReference type="EMBL" id="MCI26087.1"/>
    </source>
</evidence>
<comment type="caution">
    <text evidence="1">The sequence shown here is derived from an EMBL/GenBank/DDBJ whole genome shotgun (WGS) entry which is preliminary data.</text>
</comment>
<dbReference type="EMBL" id="LXQA010151216">
    <property type="protein sequence ID" value="MCI26087.1"/>
    <property type="molecule type" value="Genomic_DNA"/>
</dbReference>
<proteinExistence type="predicted"/>
<reference evidence="1 2" key="1">
    <citation type="journal article" date="2018" name="Front. Plant Sci.">
        <title>Red Clover (Trifolium pratense) and Zigzag Clover (T. medium) - A Picture of Genomic Similarities and Differences.</title>
        <authorList>
            <person name="Dluhosova J."/>
            <person name="Istvanek J."/>
            <person name="Nedelnik J."/>
            <person name="Repkova J."/>
        </authorList>
    </citation>
    <scope>NUCLEOTIDE SEQUENCE [LARGE SCALE GENOMIC DNA]</scope>
    <source>
        <strain evidence="2">cv. 10/8</strain>
        <tissue evidence="1">Leaf</tissue>
    </source>
</reference>
<dbReference type="Proteomes" id="UP000265520">
    <property type="component" value="Unassembled WGS sequence"/>
</dbReference>
<evidence type="ECO:0000313" key="2">
    <source>
        <dbReference type="Proteomes" id="UP000265520"/>
    </source>
</evidence>
<feature type="non-terminal residue" evidence="1">
    <location>
        <position position="49"/>
    </location>
</feature>
<dbReference type="InterPro" id="IPR021109">
    <property type="entry name" value="Peptidase_aspartic_dom_sf"/>
</dbReference>
<protein>
    <submittedName>
        <fullName evidence="1">Enzymatic polyprotein</fullName>
    </submittedName>
</protein>